<keyword evidence="5 6" id="KW-0472">Membrane</keyword>
<feature type="transmembrane region" description="Helical" evidence="6">
    <location>
        <begin position="208"/>
        <end position="231"/>
    </location>
</feature>
<evidence type="ECO:0000256" key="3">
    <source>
        <dbReference type="ARBA" id="ARBA00022692"/>
    </source>
</evidence>
<feature type="transmembrane region" description="Helical" evidence="6">
    <location>
        <begin position="265"/>
        <end position="282"/>
    </location>
</feature>
<evidence type="ECO:0000256" key="2">
    <source>
        <dbReference type="ARBA" id="ARBA00007362"/>
    </source>
</evidence>
<dbReference type="GO" id="GO:0016020">
    <property type="term" value="C:membrane"/>
    <property type="evidence" value="ECO:0007669"/>
    <property type="project" value="UniProtKB-SubCell"/>
</dbReference>
<organism evidence="8 9">
    <name type="scientific">Agromyces albus</name>
    <dbReference type="NCBI Taxonomy" id="205332"/>
    <lineage>
        <taxon>Bacteria</taxon>
        <taxon>Bacillati</taxon>
        <taxon>Actinomycetota</taxon>
        <taxon>Actinomycetes</taxon>
        <taxon>Micrococcales</taxon>
        <taxon>Microbacteriaceae</taxon>
        <taxon>Agromyces</taxon>
    </lineage>
</organism>
<dbReference type="InterPro" id="IPR037185">
    <property type="entry name" value="EmrE-like"/>
</dbReference>
<keyword evidence="4 6" id="KW-1133">Transmembrane helix</keyword>
<dbReference type="RefSeq" id="WP_129521557.1">
    <property type="nucleotide sequence ID" value="NZ_SDPN01000029.1"/>
</dbReference>
<comment type="caution">
    <text evidence="8">The sequence shown here is derived from an EMBL/GenBank/DDBJ whole genome shotgun (WGS) entry which is preliminary data.</text>
</comment>
<comment type="similarity">
    <text evidence="2">Belongs to the EamA transporter family.</text>
</comment>
<feature type="transmembrane region" description="Helical" evidence="6">
    <location>
        <begin position="243"/>
        <end position="259"/>
    </location>
</feature>
<comment type="subcellular location">
    <subcellularLocation>
        <location evidence="1">Membrane</location>
        <topology evidence="1">Multi-pass membrane protein</topology>
    </subcellularLocation>
</comment>
<feature type="transmembrane region" description="Helical" evidence="6">
    <location>
        <begin position="147"/>
        <end position="166"/>
    </location>
</feature>
<feature type="transmembrane region" description="Helical" evidence="6">
    <location>
        <begin position="123"/>
        <end position="141"/>
    </location>
</feature>
<feature type="domain" description="EamA" evidence="7">
    <location>
        <begin position="4"/>
        <end position="136"/>
    </location>
</feature>
<feature type="transmembrane region" description="Helical" evidence="6">
    <location>
        <begin position="173"/>
        <end position="196"/>
    </location>
</feature>
<dbReference type="SUPFAM" id="SSF103481">
    <property type="entry name" value="Multidrug resistance efflux transporter EmrE"/>
    <property type="match status" value="2"/>
</dbReference>
<gene>
    <name evidence="8" type="ORF">ESP51_14230</name>
</gene>
<proteinExistence type="inferred from homology"/>
<evidence type="ECO:0000259" key="7">
    <source>
        <dbReference type="Pfam" id="PF00892"/>
    </source>
</evidence>
<sequence length="303" mass="32176">MTRRGLILFAALGIAWGVPYLFIKVAVTELDPAMVVLARSALAAILLLPLAFFRREVWPVVRRWKPMLAYTIVEIVLPWYFLSSAEQRLPSSTAGLLLATVPLAGVAIAFAMGRPAQLSRMNWAGIALGMLGVAALVGFDIGGSDLIAVAEMAVVVVGYALGPAILARWMSDLPGVGVVAVSLAGTAIVYVPFMLLTDGWPSVWPSEAAIVSIVVLAVVCSALAFLLMLALVTEIGPVKATTITYVNPAVAIVAGVLVLGERVTVWTVVGFVLVLLGSYLVTRRRRETIAPAELEEASVEQVR</sequence>
<evidence type="ECO:0000256" key="4">
    <source>
        <dbReference type="ARBA" id="ARBA00022989"/>
    </source>
</evidence>
<feature type="transmembrane region" description="Helical" evidence="6">
    <location>
        <begin position="94"/>
        <end position="111"/>
    </location>
</feature>
<dbReference type="EMBL" id="SDPN01000029">
    <property type="protein sequence ID" value="RXZ68319.1"/>
    <property type="molecule type" value="Genomic_DNA"/>
</dbReference>
<dbReference type="Pfam" id="PF00892">
    <property type="entry name" value="EamA"/>
    <property type="match status" value="2"/>
</dbReference>
<feature type="domain" description="EamA" evidence="7">
    <location>
        <begin position="152"/>
        <end position="282"/>
    </location>
</feature>
<evidence type="ECO:0000313" key="8">
    <source>
        <dbReference type="EMBL" id="RXZ68319.1"/>
    </source>
</evidence>
<keyword evidence="9" id="KW-1185">Reference proteome</keyword>
<dbReference type="OrthoDB" id="4630069at2"/>
<dbReference type="AlphaFoldDB" id="A0A4Q2KU06"/>
<evidence type="ECO:0000256" key="1">
    <source>
        <dbReference type="ARBA" id="ARBA00004141"/>
    </source>
</evidence>
<name>A0A4Q2KU06_9MICO</name>
<dbReference type="InterPro" id="IPR000620">
    <property type="entry name" value="EamA_dom"/>
</dbReference>
<accession>A0A4Q2KU06</accession>
<dbReference type="InterPro" id="IPR050638">
    <property type="entry name" value="AA-Vitamin_Transporters"/>
</dbReference>
<feature type="transmembrane region" description="Helical" evidence="6">
    <location>
        <begin position="33"/>
        <end position="52"/>
    </location>
</feature>
<dbReference type="Proteomes" id="UP000293865">
    <property type="component" value="Unassembled WGS sequence"/>
</dbReference>
<evidence type="ECO:0000313" key="9">
    <source>
        <dbReference type="Proteomes" id="UP000293865"/>
    </source>
</evidence>
<keyword evidence="3 6" id="KW-0812">Transmembrane</keyword>
<reference evidence="8 9" key="1">
    <citation type="submission" date="2019-01" db="EMBL/GenBank/DDBJ databases">
        <title>Agromyces.</title>
        <authorList>
            <person name="Li J."/>
        </authorList>
    </citation>
    <scope>NUCLEOTIDE SEQUENCE [LARGE SCALE GENOMIC DNA]</scope>
    <source>
        <strain evidence="8 9">DSM 15934</strain>
    </source>
</reference>
<evidence type="ECO:0000256" key="6">
    <source>
        <dbReference type="SAM" id="Phobius"/>
    </source>
</evidence>
<feature type="transmembrane region" description="Helical" evidence="6">
    <location>
        <begin position="64"/>
        <end position="82"/>
    </location>
</feature>
<evidence type="ECO:0000256" key="5">
    <source>
        <dbReference type="ARBA" id="ARBA00023136"/>
    </source>
</evidence>
<protein>
    <submittedName>
        <fullName evidence="8">EamA family transporter</fullName>
    </submittedName>
</protein>
<dbReference type="PANTHER" id="PTHR32322">
    <property type="entry name" value="INNER MEMBRANE TRANSPORTER"/>
    <property type="match status" value="1"/>
</dbReference>
<dbReference type="PANTHER" id="PTHR32322:SF2">
    <property type="entry name" value="EAMA DOMAIN-CONTAINING PROTEIN"/>
    <property type="match status" value="1"/>
</dbReference>